<keyword evidence="6" id="KW-0325">Glycoprotein</keyword>
<feature type="coiled-coil region" evidence="7">
    <location>
        <begin position="145"/>
        <end position="172"/>
    </location>
</feature>
<keyword evidence="7" id="KW-0175">Coiled coil</keyword>
<evidence type="ECO:0000256" key="3">
    <source>
        <dbReference type="ARBA" id="ARBA00022692"/>
    </source>
</evidence>
<organism evidence="9 10">
    <name type="scientific">Eptatretus burgeri</name>
    <name type="common">Inshore hagfish</name>
    <dbReference type="NCBI Taxonomy" id="7764"/>
    <lineage>
        <taxon>Eukaryota</taxon>
        <taxon>Metazoa</taxon>
        <taxon>Chordata</taxon>
        <taxon>Craniata</taxon>
        <taxon>Vertebrata</taxon>
        <taxon>Cyclostomata</taxon>
        <taxon>Myxini</taxon>
        <taxon>Myxiniformes</taxon>
        <taxon>Myxinidae</taxon>
        <taxon>Eptatretinae</taxon>
        <taxon>Eptatretus</taxon>
    </lineage>
</organism>
<evidence type="ECO:0000313" key="10">
    <source>
        <dbReference type="Proteomes" id="UP000694388"/>
    </source>
</evidence>
<evidence type="ECO:0000256" key="5">
    <source>
        <dbReference type="ARBA" id="ARBA00023136"/>
    </source>
</evidence>
<feature type="transmembrane region" description="Helical" evidence="8">
    <location>
        <begin position="513"/>
        <end position="533"/>
    </location>
</feature>
<reference evidence="9" key="2">
    <citation type="submission" date="2025-09" db="UniProtKB">
        <authorList>
            <consortium name="Ensembl"/>
        </authorList>
    </citation>
    <scope>IDENTIFICATION</scope>
</reference>
<dbReference type="OMA" id="SHSTCAR"/>
<feature type="transmembrane region" description="Helical" evidence="8">
    <location>
        <begin position="53"/>
        <end position="78"/>
    </location>
</feature>
<evidence type="ECO:0000256" key="8">
    <source>
        <dbReference type="SAM" id="Phobius"/>
    </source>
</evidence>
<feature type="transmembrane region" description="Helical" evidence="8">
    <location>
        <begin position="99"/>
        <end position="117"/>
    </location>
</feature>
<dbReference type="PANTHER" id="PTHR22730">
    <property type="entry name" value="PROMININ PROM PROTEIN"/>
    <property type="match status" value="1"/>
</dbReference>
<dbReference type="InterPro" id="IPR008795">
    <property type="entry name" value="Prominin"/>
</dbReference>
<feature type="transmembrane region" description="Helical" evidence="8">
    <location>
        <begin position="256"/>
        <end position="282"/>
    </location>
</feature>
<dbReference type="Proteomes" id="UP000694388">
    <property type="component" value="Unplaced"/>
</dbReference>
<keyword evidence="4 8" id="KW-1133">Transmembrane helix</keyword>
<protein>
    <submittedName>
        <fullName evidence="9">Uncharacterized protein</fullName>
    </submittedName>
</protein>
<dbReference type="GO" id="GO:0031528">
    <property type="term" value="C:microvillus membrane"/>
    <property type="evidence" value="ECO:0007669"/>
    <property type="project" value="UniProtKB-SubCell"/>
</dbReference>
<dbReference type="Pfam" id="PF05478">
    <property type="entry name" value="Prominin"/>
    <property type="match status" value="2"/>
</dbReference>
<feature type="transmembrane region" description="Helical" evidence="8">
    <location>
        <begin position="233"/>
        <end position="250"/>
    </location>
</feature>
<feature type="transmembrane region" description="Helical" evidence="8">
    <location>
        <begin position="303"/>
        <end position="327"/>
    </location>
</feature>
<dbReference type="Ensembl" id="ENSEBUT00000025350.1">
    <property type="protein sequence ID" value="ENSEBUP00000024774.1"/>
    <property type="gene ID" value="ENSEBUG00000015296.1"/>
</dbReference>
<sequence>MLQIGQTDKPLCRRLNLMVKGPPLTLNGAIVLHCCDFRALPCVSFLQILEYEVGFLICAIIGLLFMVIMPLVGFCFCLCRCCNNCGGKMRQKADSNTPYRRCTFLSLLLFFTILVHVKIDSIPSHSLCAVMSNSHDKLVKIDTLQQNLQSNLVKLNESLKNETRELNNMFATCPAPKCDVLKNDLDKLVPAADFNKVQIDNYTARVVDCFGISEIFFNISFLLKMSNQSHSTCARFIYMIVLVFGFTIIVHNRIIWIVALVICCIIFFIVLLIILGILFGLCGTSNKATPTSRGCVSHSGGNFLMAAVGFSFLLSWIIMIVVVVLFITGGNIHKLACKPISDRTFYEVSAQHHPFPFDSIHSRGTKHLDLLDTNLSLDTLQNIHDVSFFQFMIYKVGKFTIKSQSFSFLAVTLHLDVDRQISIVYGVASWYDLTPTTDASARASSLRKIHTDQVIPMNESMVSAVKLVNAERIILKFLSCCYENCFIGLSFSQKQLKTLIQEIETLSKRIQNVYWFGLGWSLFFLIPTIIFAVKLAKFFRRMDAEETYEK</sequence>
<dbReference type="GeneTree" id="ENSGT00530000063586"/>
<dbReference type="AlphaFoldDB" id="A0A8C4X104"/>
<reference evidence="9" key="1">
    <citation type="submission" date="2025-08" db="UniProtKB">
        <authorList>
            <consortium name="Ensembl"/>
        </authorList>
    </citation>
    <scope>IDENTIFICATION</scope>
</reference>
<name>A0A8C4X104_EPTBU</name>
<evidence type="ECO:0000256" key="7">
    <source>
        <dbReference type="SAM" id="Coils"/>
    </source>
</evidence>
<evidence type="ECO:0000256" key="1">
    <source>
        <dbReference type="ARBA" id="ARBA00004475"/>
    </source>
</evidence>
<evidence type="ECO:0000256" key="2">
    <source>
        <dbReference type="ARBA" id="ARBA00006058"/>
    </source>
</evidence>
<evidence type="ECO:0000256" key="4">
    <source>
        <dbReference type="ARBA" id="ARBA00022989"/>
    </source>
</evidence>
<evidence type="ECO:0000313" key="9">
    <source>
        <dbReference type="Ensembl" id="ENSEBUP00000024774.1"/>
    </source>
</evidence>
<keyword evidence="10" id="KW-1185">Reference proteome</keyword>
<comment type="similarity">
    <text evidence="2">Belongs to the prominin family.</text>
</comment>
<comment type="subcellular location">
    <subcellularLocation>
        <location evidence="1">Cell projection</location>
        <location evidence="1">Microvillus membrane</location>
        <topology evidence="1">Multi-pass membrane protein</topology>
    </subcellularLocation>
</comment>
<accession>A0A8C4X104</accession>
<evidence type="ECO:0000256" key="6">
    <source>
        <dbReference type="ARBA" id="ARBA00023180"/>
    </source>
</evidence>
<proteinExistence type="inferred from homology"/>
<dbReference type="PANTHER" id="PTHR22730:SF1">
    <property type="entry name" value="PROMININ-LIKE PROTEIN"/>
    <property type="match status" value="1"/>
</dbReference>
<keyword evidence="3 8" id="KW-0812">Transmembrane</keyword>
<keyword evidence="5 8" id="KW-0472">Membrane</keyword>